<organism evidence="1 2">
    <name type="scientific">Botrytis byssoidea</name>
    <dbReference type="NCBI Taxonomy" id="139641"/>
    <lineage>
        <taxon>Eukaryota</taxon>
        <taxon>Fungi</taxon>
        <taxon>Dikarya</taxon>
        <taxon>Ascomycota</taxon>
        <taxon>Pezizomycotina</taxon>
        <taxon>Leotiomycetes</taxon>
        <taxon>Helotiales</taxon>
        <taxon>Sclerotiniaceae</taxon>
        <taxon>Botrytis</taxon>
    </lineage>
</organism>
<dbReference type="AlphaFoldDB" id="A0A9P5IKP9"/>
<comment type="caution">
    <text evidence="1">The sequence shown here is derived from an EMBL/GenBank/DDBJ whole genome shotgun (WGS) entry which is preliminary data.</text>
</comment>
<dbReference type="Proteomes" id="UP000710849">
    <property type="component" value="Unassembled WGS sequence"/>
</dbReference>
<evidence type="ECO:0000313" key="2">
    <source>
        <dbReference type="Proteomes" id="UP000710849"/>
    </source>
</evidence>
<keyword evidence="2" id="KW-1185">Reference proteome</keyword>
<dbReference type="EMBL" id="RCSW01000009">
    <property type="protein sequence ID" value="KAF7944915.1"/>
    <property type="molecule type" value="Genomic_DNA"/>
</dbReference>
<proteinExistence type="predicted"/>
<dbReference type="GeneID" id="62149137"/>
<evidence type="ECO:0000313" key="1">
    <source>
        <dbReference type="EMBL" id="KAF7944915.1"/>
    </source>
</evidence>
<reference evidence="1 2" key="1">
    <citation type="journal article" date="2020" name="Genome Biol. Evol.">
        <title>Comparative genomics of Sclerotiniaceae.</title>
        <authorList>
            <person name="Valero Jimenez C.A."/>
            <person name="Steentjes M."/>
            <person name="Scholten O.E."/>
            <person name="Van Kan J.A.L."/>
        </authorList>
    </citation>
    <scope>NUCLEOTIDE SEQUENCE [LARGE SCALE GENOMIC DNA]</scope>
    <source>
        <strain evidence="1 2">MUCL 94</strain>
    </source>
</reference>
<accession>A0A9P5IKP9</accession>
<dbReference type="RefSeq" id="XP_038733397.1">
    <property type="nucleotide sequence ID" value="XM_038876060.1"/>
</dbReference>
<protein>
    <submittedName>
        <fullName evidence="1">Uncharacterized protein</fullName>
    </submittedName>
</protein>
<sequence>MKGRWLKFPWELFCGNFPVILKFLNENYRSMKEGAETLVYNTYTTATPKLSYRGVGFNFMFFMESDFAKKQSGYDDIEFFTAYKAFKMLRSLGLSLKQLEGVNEEMSFTEREEMIAMARFLGMSEESIEEKVVEDMSRKMASKDVSVKKVAQEGSDFIVFDDPVESEADEGQEITVLSKKDPENKLAGMANKFPHFKHLDKKRKFGE</sequence>
<name>A0A9P5IKP9_9HELO</name>
<gene>
    <name evidence="1" type="ORF">EAE97_005548</name>
</gene>